<dbReference type="HAMAP" id="MF_01139">
    <property type="entry name" value="ISPT"/>
    <property type="match status" value="1"/>
</dbReference>
<dbReference type="GO" id="GO:0045547">
    <property type="term" value="F:ditrans,polycis-polyprenyl diphosphate synthase [(2E,6E)-farnesyl diphosphate specific] activity"/>
    <property type="evidence" value="ECO:0007669"/>
    <property type="project" value="TreeGrafter"/>
</dbReference>
<keyword evidence="5" id="KW-1185">Reference proteome</keyword>
<dbReference type="NCBIfam" id="NF011405">
    <property type="entry name" value="PRK14830.1"/>
    <property type="match status" value="1"/>
</dbReference>
<feature type="binding site" evidence="2">
    <location>
        <position position="175"/>
    </location>
    <ligand>
        <name>substrate</name>
    </ligand>
</feature>
<feature type="binding site" evidence="2">
    <location>
        <position position="24"/>
    </location>
    <ligand>
        <name>substrate</name>
    </ligand>
</feature>
<dbReference type="Pfam" id="PF01255">
    <property type="entry name" value="Prenyltransf"/>
    <property type="match status" value="1"/>
</dbReference>
<dbReference type="Proteomes" id="UP000190027">
    <property type="component" value="Unassembled WGS sequence"/>
</dbReference>
<evidence type="ECO:0000256" key="2">
    <source>
        <dbReference type="HAMAP-Rule" id="MF_01139"/>
    </source>
</evidence>
<feature type="binding site" evidence="2">
    <location>
        <position position="194"/>
    </location>
    <ligand>
        <name>Mg(2+)</name>
        <dbReference type="ChEBI" id="CHEBI:18420"/>
    </ligand>
</feature>
<dbReference type="PANTHER" id="PTHR10291:SF0">
    <property type="entry name" value="DEHYDRODOLICHYL DIPHOSPHATE SYNTHASE 2"/>
    <property type="match status" value="1"/>
</dbReference>
<comment type="function">
    <text evidence="2">Catalyzes the condensation of isopentenyl diphosphate (IPP) with allylic pyrophosphates generating different type of terpenoids.</text>
</comment>
<dbReference type="SUPFAM" id="SSF64005">
    <property type="entry name" value="Undecaprenyl diphosphate synthase"/>
    <property type="match status" value="1"/>
</dbReference>
<dbReference type="FunFam" id="3.40.1180.10:FF:000001">
    <property type="entry name" value="(2E,6E)-farnesyl-diphosphate-specific ditrans,polycis-undecaprenyl-diphosphate synthase"/>
    <property type="match status" value="1"/>
</dbReference>
<comment type="subunit">
    <text evidence="2">Homodimer.</text>
</comment>
<dbReference type="AlphaFoldDB" id="A0A1T4WCB6"/>
<dbReference type="GO" id="GO:0000287">
    <property type="term" value="F:magnesium ion binding"/>
    <property type="evidence" value="ECO:0007669"/>
    <property type="project" value="UniProtKB-UniRule"/>
</dbReference>
<organism evidence="4 5">
    <name type="scientific">Paucidesulfovibrio gracilis DSM 16080</name>
    <dbReference type="NCBI Taxonomy" id="1121449"/>
    <lineage>
        <taxon>Bacteria</taxon>
        <taxon>Pseudomonadati</taxon>
        <taxon>Thermodesulfobacteriota</taxon>
        <taxon>Desulfovibrionia</taxon>
        <taxon>Desulfovibrionales</taxon>
        <taxon>Desulfovibrionaceae</taxon>
        <taxon>Paucidesulfovibrio</taxon>
    </lineage>
</organism>
<dbReference type="NCBIfam" id="TIGR00055">
    <property type="entry name" value="uppS"/>
    <property type="match status" value="1"/>
</dbReference>
<dbReference type="PANTHER" id="PTHR10291">
    <property type="entry name" value="DEHYDRODOLICHYL DIPHOSPHATE SYNTHASE FAMILY MEMBER"/>
    <property type="match status" value="1"/>
</dbReference>
<dbReference type="GO" id="GO:0016094">
    <property type="term" value="P:polyprenol biosynthetic process"/>
    <property type="evidence" value="ECO:0007669"/>
    <property type="project" value="TreeGrafter"/>
</dbReference>
<dbReference type="OrthoDB" id="4191603at2"/>
<feature type="binding site" evidence="2">
    <location>
        <begin position="181"/>
        <end position="183"/>
    </location>
    <ligand>
        <name>substrate</name>
    </ligand>
</feature>
<feature type="binding site" evidence="2">
    <location>
        <position position="62"/>
    </location>
    <ligand>
        <name>substrate</name>
    </ligand>
</feature>
<feature type="active site" description="Proton acceptor" evidence="2">
    <location>
        <position position="59"/>
    </location>
</feature>
<feature type="binding site" evidence="2">
    <location>
        <position position="28"/>
    </location>
    <ligand>
        <name>substrate</name>
    </ligand>
</feature>
<dbReference type="EC" id="2.5.1.-" evidence="2"/>
<dbReference type="STRING" id="1121449.SAMN02745704_00808"/>
<dbReference type="CDD" id="cd00475">
    <property type="entry name" value="Cis_IPPS"/>
    <property type="match status" value="1"/>
</dbReference>
<keyword evidence="2" id="KW-0479">Metal-binding</keyword>
<dbReference type="InterPro" id="IPR018520">
    <property type="entry name" value="UPP_synth-like_CS"/>
</dbReference>
<feature type="binding site" evidence="2">
    <location>
        <begin position="12"/>
        <end position="15"/>
    </location>
    <ligand>
        <name>substrate</name>
    </ligand>
</feature>
<feature type="binding site" evidence="2">
    <location>
        <begin position="56"/>
        <end position="58"/>
    </location>
    <ligand>
        <name>substrate</name>
    </ligand>
</feature>
<feature type="binding site" evidence="2">
    <location>
        <position position="16"/>
    </location>
    <ligand>
        <name>substrate</name>
    </ligand>
</feature>
<dbReference type="RefSeq" id="WP_078716361.1">
    <property type="nucleotide sequence ID" value="NZ_FUYC01000002.1"/>
</dbReference>
<reference evidence="4 5" key="1">
    <citation type="submission" date="2017-02" db="EMBL/GenBank/DDBJ databases">
        <authorList>
            <person name="Peterson S.W."/>
        </authorList>
    </citation>
    <scope>NUCLEOTIDE SEQUENCE [LARGE SCALE GENOMIC DNA]</scope>
    <source>
        <strain evidence="4 5">DSM 16080</strain>
    </source>
</reference>
<accession>A0A1T4WCB6</accession>
<dbReference type="InterPro" id="IPR001441">
    <property type="entry name" value="UPP_synth-like"/>
</dbReference>
<dbReference type="InterPro" id="IPR036424">
    <property type="entry name" value="UPP_synth-like_sf"/>
</dbReference>
<feature type="compositionally biased region" description="Polar residues" evidence="3">
    <location>
        <begin position="229"/>
        <end position="244"/>
    </location>
</feature>
<keyword evidence="1 2" id="KW-0808">Transferase</keyword>
<sequence>MIPQHIAVIMDGNGRWAKARGMKRHEGHRAGVESARAVVTRCRELGVRHLTLYTFSTENWARPEEEKRVLFDLLVRFLKGELSTLVEQDIRLRLLGDIGRFPMAVRETLRMATNKTAHCRSMTLNLALNYGGRDEILRAVRSLLAEGVDASKLTAEQFEEALYTQGQPDPELVIRTSGEQRLSNFLLWQAAYSEFYFTPTLWPDFGAEELEKAVDDYSRRQRRFGKTGDQVQPTDSIASRGSAG</sequence>
<evidence type="ECO:0000256" key="3">
    <source>
        <dbReference type="SAM" id="MobiDB-lite"/>
    </source>
</evidence>
<feature type="binding site" evidence="2">
    <location>
        <position position="60"/>
    </location>
    <ligand>
        <name>substrate</name>
    </ligand>
</feature>
<comment type="cofactor">
    <cofactor evidence="2">
        <name>Mg(2+)</name>
        <dbReference type="ChEBI" id="CHEBI:18420"/>
    </cofactor>
    <text evidence="2">Binds 2 magnesium ions per subunit.</text>
</comment>
<proteinExistence type="inferred from homology"/>
<evidence type="ECO:0000313" key="5">
    <source>
        <dbReference type="Proteomes" id="UP000190027"/>
    </source>
</evidence>
<keyword evidence="2" id="KW-0460">Magnesium</keyword>
<name>A0A1T4WCB6_9BACT</name>
<comment type="similarity">
    <text evidence="2">Belongs to the UPP synthase family.</text>
</comment>
<feature type="binding site" evidence="2">
    <location>
        <position position="11"/>
    </location>
    <ligand>
        <name>Mg(2+)</name>
        <dbReference type="ChEBI" id="CHEBI:18420"/>
    </ligand>
</feature>
<dbReference type="EMBL" id="FUYC01000002">
    <property type="protein sequence ID" value="SKA74952.1"/>
    <property type="molecule type" value="Genomic_DNA"/>
</dbReference>
<protein>
    <recommendedName>
        <fullName evidence="2">Isoprenyl transferase</fullName>
        <ecNumber evidence="2">2.5.1.-</ecNumber>
    </recommendedName>
</protein>
<evidence type="ECO:0000256" key="1">
    <source>
        <dbReference type="ARBA" id="ARBA00022679"/>
    </source>
</evidence>
<dbReference type="Gene3D" id="3.40.1180.10">
    <property type="entry name" value="Decaprenyl diphosphate synthase-like"/>
    <property type="match status" value="1"/>
</dbReference>
<feature type="active site" evidence="2">
    <location>
        <position position="11"/>
    </location>
</feature>
<evidence type="ECO:0000313" key="4">
    <source>
        <dbReference type="EMBL" id="SKA74952.1"/>
    </source>
</evidence>
<gene>
    <name evidence="4" type="ORF">SAMN02745704_00808</name>
</gene>
<dbReference type="PROSITE" id="PS01066">
    <property type="entry name" value="UPP_SYNTHASE"/>
    <property type="match status" value="1"/>
</dbReference>
<feature type="region of interest" description="Disordered" evidence="3">
    <location>
        <begin position="221"/>
        <end position="244"/>
    </location>
</feature>